<evidence type="ECO:0000256" key="5">
    <source>
        <dbReference type="ARBA" id="ARBA00022989"/>
    </source>
</evidence>
<comment type="subcellular location">
    <subcellularLocation>
        <location evidence="1 7">Cell membrane</location>
        <topology evidence="1 7">Multi-pass membrane protein</topology>
    </subcellularLocation>
</comment>
<feature type="domain" description="ABC transmembrane type-1" evidence="8">
    <location>
        <begin position="84"/>
        <end position="268"/>
    </location>
</feature>
<comment type="similarity">
    <text evidence="7">Belongs to the binding-protein-dependent transport system permease family.</text>
</comment>
<evidence type="ECO:0000256" key="3">
    <source>
        <dbReference type="ARBA" id="ARBA00022475"/>
    </source>
</evidence>
<evidence type="ECO:0000259" key="8">
    <source>
        <dbReference type="PROSITE" id="PS50928"/>
    </source>
</evidence>
<accession>A0A2L1GQD9</accession>
<reference evidence="9 10" key="1">
    <citation type="journal article" date="2018" name="MBio">
        <title>Insights into the evolution of host association through the isolation and characterization of a novel human periodontal pathobiont, Desulfobulbus oralis.</title>
        <authorList>
            <person name="Cross K.L."/>
            <person name="Chirania P."/>
            <person name="Xiong W."/>
            <person name="Beall C.J."/>
            <person name="Elkins J.G."/>
            <person name="Giannone R.J."/>
            <person name="Griffen A.L."/>
            <person name="Guss A.M."/>
            <person name="Hettich R.L."/>
            <person name="Joshi S.S."/>
            <person name="Mokrzan E.M."/>
            <person name="Martin R.K."/>
            <person name="Zhulin I.B."/>
            <person name="Leys E.J."/>
            <person name="Podar M."/>
        </authorList>
    </citation>
    <scope>NUCLEOTIDE SEQUENCE [LARGE SCALE GENOMIC DNA]</scope>
    <source>
        <strain evidence="9 10">ORNL</strain>
    </source>
</reference>
<keyword evidence="2 7" id="KW-0813">Transport</keyword>
<keyword evidence="5 7" id="KW-1133">Transmembrane helix</keyword>
<dbReference type="Pfam" id="PF00528">
    <property type="entry name" value="BPD_transp_1"/>
    <property type="match status" value="1"/>
</dbReference>
<feature type="transmembrane region" description="Helical" evidence="7">
    <location>
        <begin position="123"/>
        <end position="144"/>
    </location>
</feature>
<proteinExistence type="inferred from homology"/>
<feature type="transmembrane region" description="Helical" evidence="7">
    <location>
        <begin position="191"/>
        <end position="224"/>
    </location>
</feature>
<name>A0A2L1GQD9_9BACT</name>
<dbReference type="PANTHER" id="PTHR30151:SF0">
    <property type="entry name" value="ABC TRANSPORTER PERMEASE PROTEIN MJ0413-RELATED"/>
    <property type="match status" value="1"/>
</dbReference>
<feature type="transmembrane region" description="Helical" evidence="7">
    <location>
        <begin position="67"/>
        <end position="85"/>
    </location>
</feature>
<keyword evidence="6 7" id="KW-0472">Membrane</keyword>
<dbReference type="SUPFAM" id="SSF161098">
    <property type="entry name" value="MetI-like"/>
    <property type="match status" value="1"/>
</dbReference>
<dbReference type="EMBL" id="CP021255">
    <property type="protein sequence ID" value="AVD71847.1"/>
    <property type="molecule type" value="Genomic_DNA"/>
</dbReference>
<sequence>MTTHSIANETVDHSRQKEAWTLKRVLTNTYLLNAVSLILFFLIWDYVAKERIFHDSLARPLDVLKQIIKLITVKYAGSTLWGHIWASTRRILIGFSIAAVIAVPLGLFMALNRYVNALVKPLFDLFKPMPPIAWVTIAVLWFGIGETSKVFIIIIGSFVPCLLNACNGVRLVDPELYDVIRVLGGKRRDEIFHVCLPASFPAVFAGLQISLSVAWTCVLAAELTNSRAGLGFLIKRGMDTHKPALVLGGMLLIAAAAWLTSQALGLLEKKLCPWKRNIENL</sequence>
<evidence type="ECO:0000256" key="4">
    <source>
        <dbReference type="ARBA" id="ARBA00022692"/>
    </source>
</evidence>
<dbReference type="AlphaFoldDB" id="A0A2L1GQD9"/>
<keyword evidence="4 7" id="KW-0812">Transmembrane</keyword>
<organism evidence="9 10">
    <name type="scientific">Desulfobulbus oralis</name>
    <dbReference type="NCBI Taxonomy" id="1986146"/>
    <lineage>
        <taxon>Bacteria</taxon>
        <taxon>Pseudomonadati</taxon>
        <taxon>Thermodesulfobacteriota</taxon>
        <taxon>Desulfobulbia</taxon>
        <taxon>Desulfobulbales</taxon>
        <taxon>Desulfobulbaceae</taxon>
        <taxon>Desulfobulbus</taxon>
    </lineage>
</organism>
<evidence type="ECO:0000313" key="10">
    <source>
        <dbReference type="Proteomes" id="UP000239867"/>
    </source>
</evidence>
<evidence type="ECO:0000256" key="1">
    <source>
        <dbReference type="ARBA" id="ARBA00004651"/>
    </source>
</evidence>
<feature type="transmembrane region" description="Helical" evidence="7">
    <location>
        <begin position="30"/>
        <end position="47"/>
    </location>
</feature>
<dbReference type="InterPro" id="IPR000515">
    <property type="entry name" value="MetI-like"/>
</dbReference>
<evidence type="ECO:0000256" key="6">
    <source>
        <dbReference type="ARBA" id="ARBA00023136"/>
    </source>
</evidence>
<dbReference type="PANTHER" id="PTHR30151">
    <property type="entry name" value="ALKANE SULFONATE ABC TRANSPORTER-RELATED, MEMBRANE SUBUNIT"/>
    <property type="match status" value="1"/>
</dbReference>
<gene>
    <name evidence="9" type="ORF">CAY53_10515</name>
</gene>
<dbReference type="CDD" id="cd06261">
    <property type="entry name" value="TM_PBP2"/>
    <property type="match status" value="1"/>
</dbReference>
<evidence type="ECO:0000256" key="2">
    <source>
        <dbReference type="ARBA" id="ARBA00022448"/>
    </source>
</evidence>
<keyword evidence="3" id="KW-1003">Cell membrane</keyword>
<dbReference type="RefSeq" id="WP_104937077.1">
    <property type="nucleotide sequence ID" value="NZ_CP021255.1"/>
</dbReference>
<evidence type="ECO:0000313" key="9">
    <source>
        <dbReference type="EMBL" id="AVD71847.1"/>
    </source>
</evidence>
<dbReference type="Gene3D" id="1.10.3720.10">
    <property type="entry name" value="MetI-like"/>
    <property type="match status" value="1"/>
</dbReference>
<dbReference type="Proteomes" id="UP000239867">
    <property type="component" value="Chromosome"/>
</dbReference>
<dbReference type="InterPro" id="IPR035906">
    <property type="entry name" value="MetI-like_sf"/>
</dbReference>
<dbReference type="PROSITE" id="PS50928">
    <property type="entry name" value="ABC_TM1"/>
    <property type="match status" value="1"/>
</dbReference>
<feature type="transmembrane region" description="Helical" evidence="7">
    <location>
        <begin position="91"/>
        <end position="111"/>
    </location>
</feature>
<dbReference type="GO" id="GO:0055085">
    <property type="term" value="P:transmembrane transport"/>
    <property type="evidence" value="ECO:0007669"/>
    <property type="project" value="InterPro"/>
</dbReference>
<evidence type="ECO:0000256" key="7">
    <source>
        <dbReference type="RuleBase" id="RU363032"/>
    </source>
</evidence>
<keyword evidence="10" id="KW-1185">Reference proteome</keyword>
<dbReference type="OrthoDB" id="5449677at2"/>
<dbReference type="KEGG" id="deo:CAY53_10515"/>
<feature type="transmembrane region" description="Helical" evidence="7">
    <location>
        <begin position="150"/>
        <end position="170"/>
    </location>
</feature>
<feature type="transmembrane region" description="Helical" evidence="7">
    <location>
        <begin position="244"/>
        <end position="267"/>
    </location>
</feature>
<protein>
    <submittedName>
        <fullName evidence="9">ABC transporter permease</fullName>
    </submittedName>
</protein>
<dbReference type="GO" id="GO:0005886">
    <property type="term" value="C:plasma membrane"/>
    <property type="evidence" value="ECO:0007669"/>
    <property type="project" value="UniProtKB-SubCell"/>
</dbReference>